<reference evidence="2 3" key="1">
    <citation type="journal article" date="2020" name="BMC Genomics">
        <title>Intraspecific diversification of the crop wild relative Brassica cretica Lam. using demographic model selection.</title>
        <authorList>
            <person name="Kioukis A."/>
            <person name="Michalopoulou V.A."/>
            <person name="Briers L."/>
            <person name="Pirintsos S."/>
            <person name="Studholme D.J."/>
            <person name="Pavlidis P."/>
            <person name="Sarris P.F."/>
        </authorList>
    </citation>
    <scope>NUCLEOTIDE SEQUENCE [LARGE SCALE GENOMIC DNA]</scope>
    <source>
        <strain evidence="3">cv. PFS-1207/04</strain>
    </source>
</reference>
<feature type="region of interest" description="Disordered" evidence="1">
    <location>
        <begin position="1"/>
        <end position="86"/>
    </location>
</feature>
<keyword evidence="3" id="KW-1185">Reference proteome</keyword>
<accession>A0ABQ7BK60</accession>
<feature type="compositionally biased region" description="Basic and acidic residues" evidence="1">
    <location>
        <begin position="277"/>
        <end position="287"/>
    </location>
</feature>
<feature type="region of interest" description="Disordered" evidence="1">
    <location>
        <begin position="392"/>
        <end position="431"/>
    </location>
</feature>
<feature type="compositionally biased region" description="Polar residues" evidence="1">
    <location>
        <begin position="199"/>
        <end position="213"/>
    </location>
</feature>
<evidence type="ECO:0000313" key="2">
    <source>
        <dbReference type="EMBL" id="KAF3532491.1"/>
    </source>
</evidence>
<evidence type="ECO:0000256" key="1">
    <source>
        <dbReference type="SAM" id="MobiDB-lite"/>
    </source>
</evidence>
<name>A0ABQ7BK60_BRACR</name>
<protein>
    <submittedName>
        <fullName evidence="2">Uncharacterized protein</fullName>
    </submittedName>
</protein>
<comment type="caution">
    <text evidence="2">The sequence shown here is derived from an EMBL/GenBank/DDBJ whole genome shotgun (WGS) entry which is preliminary data.</text>
</comment>
<dbReference type="EMBL" id="QGKV02001507">
    <property type="protein sequence ID" value="KAF3532491.1"/>
    <property type="molecule type" value="Genomic_DNA"/>
</dbReference>
<feature type="compositionally biased region" description="Polar residues" evidence="1">
    <location>
        <begin position="512"/>
        <end position="523"/>
    </location>
</feature>
<feature type="region of interest" description="Disordered" evidence="1">
    <location>
        <begin position="176"/>
        <end position="214"/>
    </location>
</feature>
<proteinExistence type="predicted"/>
<feature type="compositionally biased region" description="Basic and acidic residues" evidence="1">
    <location>
        <begin position="401"/>
        <end position="425"/>
    </location>
</feature>
<feature type="compositionally biased region" description="Basic and acidic residues" evidence="1">
    <location>
        <begin position="68"/>
        <end position="81"/>
    </location>
</feature>
<feature type="region of interest" description="Disordered" evidence="1">
    <location>
        <begin position="244"/>
        <end position="307"/>
    </location>
</feature>
<evidence type="ECO:0000313" key="3">
    <source>
        <dbReference type="Proteomes" id="UP000266723"/>
    </source>
</evidence>
<dbReference type="Proteomes" id="UP000266723">
    <property type="component" value="Unassembled WGS sequence"/>
</dbReference>
<sequence>MDEDLRKDRYEKRQVKTREPDRSHLSASPTGEDDQHHGRPAHGRGRPAPRSPRPWAKTTSTTVAPPIIEHKPSETYPDRLRIGPSMTIGTRTNQARSLRDYRTCTLSGRYVATERPSRSVATVFRTRNLAISSRSLGTYLVISGSSGKVGFSYFPYLNGSRRYEFWFPQFGARRKGITDQSNSQPHHAQPDMSTDDADNVQTPLNGSSGTNLHTPAADVSAAKAPANAAALEEFKKMFTTYEKRPGAARERPSGQNPSEKSPIKKGNPESPPPSAKASEDNGVEHVNLDPSDVSNDTDEDVDRHPRRTRSRFARESFSFDKPMTEEEEILYWNEQEELAEKQTELTHSKRRKARKSAGETKWITLDKPRTIPDALHKATDYIIIEEEMKVLSQKHKSARPSSKDVDPKTKKKNPRNDKYVHHEGEDLQGAHNYAISSDQGRTTGNTWTLNQGYDENTFCEFHQSRVHSMTNCKVLGARLAAKLLAGELSEVTSRKKIDKSSAKNLSRKDDLTSSADANASGVKTQHESEADTTSQPEHPEENADPATVITIKAVSRVWEPKFALSISV</sequence>
<feature type="compositionally biased region" description="Basic and acidic residues" evidence="1">
    <location>
        <begin position="1"/>
        <end position="24"/>
    </location>
</feature>
<gene>
    <name evidence="2" type="ORF">DY000_02038383</name>
</gene>
<organism evidence="2 3">
    <name type="scientific">Brassica cretica</name>
    <name type="common">Mustard</name>
    <dbReference type="NCBI Taxonomy" id="69181"/>
    <lineage>
        <taxon>Eukaryota</taxon>
        <taxon>Viridiplantae</taxon>
        <taxon>Streptophyta</taxon>
        <taxon>Embryophyta</taxon>
        <taxon>Tracheophyta</taxon>
        <taxon>Spermatophyta</taxon>
        <taxon>Magnoliopsida</taxon>
        <taxon>eudicotyledons</taxon>
        <taxon>Gunneridae</taxon>
        <taxon>Pentapetalae</taxon>
        <taxon>rosids</taxon>
        <taxon>malvids</taxon>
        <taxon>Brassicales</taxon>
        <taxon>Brassicaceae</taxon>
        <taxon>Brassiceae</taxon>
        <taxon>Brassica</taxon>
    </lineage>
</organism>
<feature type="compositionally biased region" description="Basic residues" evidence="1">
    <location>
        <begin position="38"/>
        <end position="47"/>
    </location>
</feature>
<feature type="compositionally biased region" description="Basic and acidic residues" evidence="1">
    <location>
        <begin position="492"/>
        <end position="511"/>
    </location>
</feature>
<feature type="region of interest" description="Disordered" evidence="1">
    <location>
        <begin position="490"/>
        <end position="545"/>
    </location>
</feature>